<evidence type="ECO:0000256" key="1">
    <source>
        <dbReference type="PROSITE-ProRule" id="PRU01251"/>
    </source>
</evidence>
<evidence type="ECO:0000259" key="2">
    <source>
        <dbReference type="PROSITE" id="PS51903"/>
    </source>
</evidence>
<feature type="domain" description="Clp R" evidence="2">
    <location>
        <begin position="2"/>
        <end position="185"/>
    </location>
</feature>
<name>A0ABP3ZCV1_9ACTN</name>
<dbReference type="EMBL" id="BAAAHG010000028">
    <property type="protein sequence ID" value="GAA0917826.1"/>
    <property type="molecule type" value="Genomic_DNA"/>
</dbReference>
<reference evidence="4" key="1">
    <citation type="journal article" date="2019" name="Int. J. Syst. Evol. Microbiol.">
        <title>The Global Catalogue of Microorganisms (GCM) 10K type strain sequencing project: providing services to taxonomists for standard genome sequencing and annotation.</title>
        <authorList>
            <consortium name="The Broad Institute Genomics Platform"/>
            <consortium name="The Broad Institute Genome Sequencing Center for Infectious Disease"/>
            <person name="Wu L."/>
            <person name="Ma J."/>
        </authorList>
    </citation>
    <scope>NUCLEOTIDE SEQUENCE [LARGE SCALE GENOMIC DNA]</scope>
    <source>
        <strain evidence="4">JCM 10673</strain>
    </source>
</reference>
<comment type="caution">
    <text evidence="3">The sequence shown here is derived from an EMBL/GenBank/DDBJ whole genome shotgun (WGS) entry which is preliminary data.</text>
</comment>
<keyword evidence="1" id="KW-0677">Repeat</keyword>
<dbReference type="PROSITE" id="PS51903">
    <property type="entry name" value="CLP_R"/>
    <property type="match status" value="1"/>
</dbReference>
<keyword evidence="3" id="KW-0645">Protease</keyword>
<dbReference type="Pfam" id="PF02861">
    <property type="entry name" value="Clp_N"/>
    <property type="match status" value="2"/>
</dbReference>
<organism evidence="3 4">
    <name type="scientific">Streptomyces thermoalcalitolerans</name>
    <dbReference type="NCBI Taxonomy" id="65605"/>
    <lineage>
        <taxon>Bacteria</taxon>
        <taxon>Bacillati</taxon>
        <taxon>Actinomycetota</taxon>
        <taxon>Actinomycetes</taxon>
        <taxon>Kitasatosporales</taxon>
        <taxon>Streptomycetaceae</taxon>
        <taxon>Streptomyces</taxon>
    </lineage>
</organism>
<keyword evidence="3" id="KW-0378">Hydrolase</keyword>
<gene>
    <name evidence="3" type="ORF">GCM10009549_34990</name>
</gene>
<evidence type="ECO:0000313" key="4">
    <source>
        <dbReference type="Proteomes" id="UP001501005"/>
    </source>
</evidence>
<dbReference type="SUPFAM" id="SSF81923">
    <property type="entry name" value="Double Clp-N motif"/>
    <property type="match status" value="2"/>
</dbReference>
<proteinExistence type="predicted"/>
<dbReference type="InterPro" id="IPR036628">
    <property type="entry name" value="Clp_N_dom_sf"/>
</dbReference>
<dbReference type="Proteomes" id="UP001501005">
    <property type="component" value="Unassembled WGS sequence"/>
</dbReference>
<sequence>MFERFTKDARAVVKGAVEQAAAVGAASVAPEHLLLGLLEREGSRASFALAVLGGGEWKDAVRAELAEVRRRGGLTRAETEALAGLGIDVAEIVARVEDAYGIGALSGSRRGRRVGHVPFEKGAKGVLQGALRIALARRERHIGDEHILLALVSRPGVPAEVLAGHGMTYESVSRVLHGGGEAKAG</sequence>
<dbReference type="InterPro" id="IPR004176">
    <property type="entry name" value="Clp_R_N"/>
</dbReference>
<dbReference type="RefSeq" id="WP_344050692.1">
    <property type="nucleotide sequence ID" value="NZ_BAAAHG010000028.1"/>
</dbReference>
<dbReference type="GO" id="GO:0006508">
    <property type="term" value="P:proteolysis"/>
    <property type="evidence" value="ECO:0007669"/>
    <property type="project" value="UniProtKB-KW"/>
</dbReference>
<keyword evidence="4" id="KW-1185">Reference proteome</keyword>
<evidence type="ECO:0000313" key="3">
    <source>
        <dbReference type="EMBL" id="GAA0917826.1"/>
    </source>
</evidence>
<accession>A0ABP3ZCV1</accession>
<protein>
    <submittedName>
        <fullName evidence="3">Clp protease N-terminal domain-containing protein</fullName>
    </submittedName>
</protein>
<dbReference type="Gene3D" id="1.10.1780.10">
    <property type="entry name" value="Clp, N-terminal domain"/>
    <property type="match status" value="2"/>
</dbReference>
<dbReference type="GO" id="GO:0008233">
    <property type="term" value="F:peptidase activity"/>
    <property type="evidence" value="ECO:0007669"/>
    <property type="project" value="UniProtKB-KW"/>
</dbReference>